<evidence type="ECO:0000256" key="1">
    <source>
        <dbReference type="ARBA" id="ARBA00004651"/>
    </source>
</evidence>
<comment type="subcellular location">
    <subcellularLocation>
        <location evidence="1">Cell membrane</location>
        <topology evidence="1">Multi-pass membrane protein</topology>
    </subcellularLocation>
</comment>
<evidence type="ECO:0000256" key="3">
    <source>
        <dbReference type="ARBA" id="ARBA00022692"/>
    </source>
</evidence>
<keyword evidence="2" id="KW-1003">Cell membrane</keyword>
<dbReference type="GO" id="GO:0071385">
    <property type="term" value="P:cellular response to glucocorticoid stimulus"/>
    <property type="evidence" value="ECO:0007669"/>
    <property type="project" value="TreeGrafter"/>
</dbReference>
<dbReference type="GO" id="GO:0004994">
    <property type="term" value="F:somatostatin receptor activity"/>
    <property type="evidence" value="ECO:0007669"/>
    <property type="project" value="InterPro"/>
</dbReference>
<name>A0A8C9SF81_SCLFO</name>
<evidence type="ECO:0000256" key="11">
    <source>
        <dbReference type="SAM" id="Phobius"/>
    </source>
</evidence>
<evidence type="ECO:0000256" key="5">
    <source>
        <dbReference type="ARBA" id="ARBA00023040"/>
    </source>
</evidence>
<proteinExistence type="predicted"/>
<dbReference type="InterPro" id="IPR017452">
    <property type="entry name" value="GPCR_Rhodpsn_7TM"/>
</dbReference>
<dbReference type="PRINTS" id="PR00237">
    <property type="entry name" value="GPCRRHODOPSN"/>
</dbReference>
<keyword evidence="14" id="KW-1185">Reference proteome</keyword>
<keyword evidence="5" id="KW-0297">G-protein coupled receptor</keyword>
<dbReference type="PROSITE" id="PS50262">
    <property type="entry name" value="G_PROTEIN_RECEP_F1_2"/>
    <property type="match status" value="1"/>
</dbReference>
<evidence type="ECO:0000259" key="12">
    <source>
        <dbReference type="PROSITE" id="PS50262"/>
    </source>
</evidence>
<accession>A0A8C9SF81</accession>
<dbReference type="PRINTS" id="PR00246">
    <property type="entry name" value="SOMATOSTATNR"/>
</dbReference>
<evidence type="ECO:0000313" key="13">
    <source>
        <dbReference type="Ensembl" id="ENSSFOP00015032029.2"/>
    </source>
</evidence>
<evidence type="ECO:0000256" key="8">
    <source>
        <dbReference type="ARBA" id="ARBA00023170"/>
    </source>
</evidence>
<dbReference type="OrthoDB" id="6076970at2759"/>
<keyword evidence="7" id="KW-1015">Disulfide bond</keyword>
<keyword evidence="9" id="KW-0325">Glycoprotein</keyword>
<keyword evidence="8" id="KW-0675">Receptor</keyword>
<feature type="transmembrane region" description="Helical" evidence="11">
    <location>
        <begin position="276"/>
        <end position="298"/>
    </location>
</feature>
<evidence type="ECO:0000256" key="7">
    <source>
        <dbReference type="ARBA" id="ARBA00023157"/>
    </source>
</evidence>
<reference evidence="13 14" key="1">
    <citation type="submission" date="2019-04" db="EMBL/GenBank/DDBJ databases">
        <authorList>
            <consortium name="Wellcome Sanger Institute Data Sharing"/>
        </authorList>
    </citation>
    <scope>NUCLEOTIDE SEQUENCE [LARGE SCALE GENOMIC DNA]</scope>
</reference>
<feature type="transmembrane region" description="Helical" evidence="11">
    <location>
        <begin position="150"/>
        <end position="171"/>
    </location>
</feature>
<feature type="transmembrane region" description="Helical" evidence="11">
    <location>
        <begin position="115"/>
        <end position="138"/>
    </location>
</feature>
<keyword evidence="4 11" id="KW-1133">Transmembrane helix</keyword>
<feature type="transmembrane region" description="Helical" evidence="11">
    <location>
        <begin position="238"/>
        <end position="256"/>
    </location>
</feature>
<evidence type="ECO:0000256" key="9">
    <source>
        <dbReference type="ARBA" id="ARBA00023180"/>
    </source>
</evidence>
<evidence type="ECO:0000256" key="2">
    <source>
        <dbReference type="ARBA" id="ARBA00022475"/>
    </source>
</evidence>
<keyword evidence="3 11" id="KW-0812">Transmembrane</keyword>
<organism evidence="13 14">
    <name type="scientific">Scleropages formosus</name>
    <name type="common">Asian bonytongue</name>
    <name type="synonym">Osteoglossum formosum</name>
    <dbReference type="NCBI Taxonomy" id="113540"/>
    <lineage>
        <taxon>Eukaryota</taxon>
        <taxon>Metazoa</taxon>
        <taxon>Chordata</taxon>
        <taxon>Craniata</taxon>
        <taxon>Vertebrata</taxon>
        <taxon>Euteleostomi</taxon>
        <taxon>Actinopterygii</taxon>
        <taxon>Neopterygii</taxon>
        <taxon>Teleostei</taxon>
        <taxon>Osteoglossocephala</taxon>
        <taxon>Osteoglossomorpha</taxon>
        <taxon>Osteoglossiformes</taxon>
        <taxon>Osteoglossidae</taxon>
        <taxon>Scleropages</taxon>
    </lineage>
</organism>
<feature type="transmembrane region" description="Helical" evidence="11">
    <location>
        <begin position="32"/>
        <end position="57"/>
    </location>
</feature>
<dbReference type="InterPro" id="IPR000276">
    <property type="entry name" value="GPCR_Rhodpsn"/>
</dbReference>
<dbReference type="PANTHER" id="PTHR24229">
    <property type="entry name" value="NEUROPEPTIDES RECEPTOR"/>
    <property type="match status" value="1"/>
</dbReference>
<evidence type="ECO:0000313" key="14">
    <source>
        <dbReference type="Proteomes" id="UP000694397"/>
    </source>
</evidence>
<evidence type="ECO:0000256" key="10">
    <source>
        <dbReference type="ARBA" id="ARBA00023224"/>
    </source>
</evidence>
<protein>
    <recommendedName>
        <fullName evidence="12">G-protein coupled receptors family 1 profile domain-containing protein</fullName>
    </recommendedName>
</protein>
<feature type="transmembrane region" description="Helical" evidence="11">
    <location>
        <begin position="69"/>
        <end position="89"/>
    </location>
</feature>
<dbReference type="Proteomes" id="UP000694397">
    <property type="component" value="Chromosome 1"/>
</dbReference>
<dbReference type="Gene3D" id="1.20.1070.10">
    <property type="entry name" value="Rhodopsin 7-helix transmembrane proteins"/>
    <property type="match status" value="1"/>
</dbReference>
<dbReference type="GO" id="GO:0005886">
    <property type="term" value="C:plasma membrane"/>
    <property type="evidence" value="ECO:0007669"/>
    <property type="project" value="UniProtKB-SubCell"/>
</dbReference>
<dbReference type="Ensembl" id="ENSSFOT00015032388.2">
    <property type="protein sequence ID" value="ENSSFOP00015032029.2"/>
    <property type="gene ID" value="ENSSFOG00015020509.2"/>
</dbReference>
<dbReference type="GO" id="GO:0042923">
    <property type="term" value="F:neuropeptide binding"/>
    <property type="evidence" value="ECO:0007669"/>
    <property type="project" value="TreeGrafter"/>
</dbReference>
<dbReference type="PANTHER" id="PTHR24229:SF111">
    <property type="entry name" value="SOMATOSTATIN RECEPTOR TYPE 2-LIKE"/>
    <property type="match status" value="1"/>
</dbReference>
<dbReference type="SUPFAM" id="SSF81321">
    <property type="entry name" value="Family A G protein-coupled receptor-like"/>
    <property type="match status" value="1"/>
</dbReference>
<dbReference type="GO" id="GO:0050796">
    <property type="term" value="P:regulation of insulin secretion"/>
    <property type="evidence" value="ECO:0007669"/>
    <property type="project" value="TreeGrafter"/>
</dbReference>
<evidence type="ECO:0000256" key="4">
    <source>
        <dbReference type="ARBA" id="ARBA00022989"/>
    </source>
</evidence>
<dbReference type="AlphaFoldDB" id="A0A8C9SF81"/>
<dbReference type="Pfam" id="PF00001">
    <property type="entry name" value="7tm_1"/>
    <property type="match status" value="1"/>
</dbReference>
<evidence type="ECO:0000256" key="6">
    <source>
        <dbReference type="ARBA" id="ARBA00023136"/>
    </source>
</evidence>
<reference evidence="13" key="2">
    <citation type="submission" date="2025-08" db="UniProtKB">
        <authorList>
            <consortium name="Ensembl"/>
        </authorList>
    </citation>
    <scope>IDENTIFICATION</scope>
</reference>
<dbReference type="InterPro" id="IPR000586">
    <property type="entry name" value="Somatstn_rcpt"/>
</dbReference>
<dbReference type="GO" id="GO:0043005">
    <property type="term" value="C:neuron projection"/>
    <property type="evidence" value="ECO:0007669"/>
    <property type="project" value="TreeGrafter"/>
</dbReference>
<reference evidence="13" key="3">
    <citation type="submission" date="2025-09" db="UniProtKB">
        <authorList>
            <consortium name="Ensembl"/>
        </authorList>
    </citation>
    <scope>IDENTIFICATION</scope>
</reference>
<feature type="transmembrane region" description="Helical" evidence="11">
    <location>
        <begin position="191"/>
        <end position="218"/>
    </location>
</feature>
<dbReference type="GeneTree" id="ENSGT00940000156544"/>
<feature type="domain" description="G-protein coupled receptors family 1 profile" evidence="12">
    <location>
        <begin position="48"/>
        <end position="295"/>
    </location>
</feature>
<sequence>MSGAVYNTVSIIEPNNGGGWDEAHPGSFSFNVILSVLYVVVCIVGLGGNALVMTAMLKLDQMSTATTVYIFNLALADGLFMVGLPFIAYQNLQNHWPFGNLACRLVMVLDGVNQFTSVFCLTVMSVDRCLAAASPLHFGQWRSPRRAKVVTLLLWPLSLLPILPMAIHFSADSGHCILDPHGVFDTWWPVFITYTFILGFALPFSIMITSFVVLVVTLRACRQGSPQSHERQRLEGQVTKMVAAVALAFAICWLPFYATNFYAQHSPDLEPAFSRAFQFVVLLSYSWSCANPILYACFSEVFRKHFHTLLCRKWHGPPHFDTNTEIFSLHDAESSMV</sequence>
<keyword evidence="6 11" id="KW-0472">Membrane</keyword>
<keyword evidence="10" id="KW-0807">Transducer</keyword>